<keyword evidence="4" id="KW-1185">Reference proteome</keyword>
<evidence type="ECO:0000313" key="3">
    <source>
        <dbReference type="EMBL" id="ORZ29020.1"/>
    </source>
</evidence>
<reference evidence="3 4" key="1">
    <citation type="submission" date="2016-07" db="EMBL/GenBank/DDBJ databases">
        <title>Pervasive Adenine N6-methylation of Active Genes in Fungi.</title>
        <authorList>
            <consortium name="DOE Joint Genome Institute"/>
            <person name="Mondo S.J."/>
            <person name="Dannebaum R.O."/>
            <person name="Kuo R.C."/>
            <person name="Labutti K."/>
            <person name="Haridas S."/>
            <person name="Kuo A."/>
            <person name="Salamov A."/>
            <person name="Ahrendt S.R."/>
            <person name="Lipzen A."/>
            <person name="Sullivan W."/>
            <person name="Andreopoulos W.B."/>
            <person name="Clum A."/>
            <person name="Lindquist E."/>
            <person name="Daum C."/>
            <person name="Ramamoorthy G.K."/>
            <person name="Gryganskyi A."/>
            <person name="Culley D."/>
            <person name="Magnuson J.K."/>
            <person name="James T.Y."/>
            <person name="O'Malley M.A."/>
            <person name="Stajich J.E."/>
            <person name="Spatafora J.W."/>
            <person name="Visel A."/>
            <person name="Grigoriev I.V."/>
        </authorList>
    </citation>
    <scope>NUCLEOTIDE SEQUENCE [LARGE SCALE GENOMIC DNA]</scope>
    <source>
        <strain evidence="3 4">NRRL 3116</strain>
    </source>
</reference>
<dbReference type="GeneID" id="33570199"/>
<feature type="signal peptide" evidence="2">
    <location>
        <begin position="1"/>
        <end position="23"/>
    </location>
</feature>
<protein>
    <submittedName>
        <fullName evidence="3">Uncharacterized protein</fullName>
    </submittedName>
</protein>
<accession>A0A1Y2H388</accession>
<feature type="region of interest" description="Disordered" evidence="1">
    <location>
        <begin position="29"/>
        <end position="49"/>
    </location>
</feature>
<evidence type="ECO:0000256" key="1">
    <source>
        <dbReference type="SAM" id="MobiDB-lite"/>
    </source>
</evidence>
<comment type="caution">
    <text evidence="3">The sequence shown here is derived from an EMBL/GenBank/DDBJ whole genome shotgun (WGS) entry which is preliminary data.</text>
</comment>
<proteinExistence type="predicted"/>
<dbReference type="RefSeq" id="XP_021886693.1">
    <property type="nucleotide sequence ID" value="XM_022028356.1"/>
</dbReference>
<evidence type="ECO:0000313" key="4">
    <source>
        <dbReference type="Proteomes" id="UP000193648"/>
    </source>
</evidence>
<name>A0A1Y2H388_9FUNG</name>
<dbReference type="AlphaFoldDB" id="A0A1Y2H388"/>
<evidence type="ECO:0000256" key="2">
    <source>
        <dbReference type="SAM" id="SignalP"/>
    </source>
</evidence>
<feature type="chain" id="PRO_5012960285" evidence="2">
    <location>
        <begin position="24"/>
        <end position="140"/>
    </location>
</feature>
<dbReference type="InParanoid" id="A0A1Y2H388"/>
<dbReference type="Proteomes" id="UP000193648">
    <property type="component" value="Unassembled WGS sequence"/>
</dbReference>
<keyword evidence="2" id="KW-0732">Signal</keyword>
<sequence length="140" mass="15658">MIFKSPILALTVIFLWKCPLYMPEHPFNGSDKDSESLKRKSSTISTPKPRNFDLCSSLYAGVSIIRELAFLELSRYLLTTAEIQDAARQRVDQEQLIASRDAVAPSPNIPPANPAEIYQRELRRLSKHSRSSVSQNGGAP</sequence>
<gene>
    <name evidence="3" type="ORF">BCR41DRAFT_391439</name>
</gene>
<organism evidence="3 4">
    <name type="scientific">Lobosporangium transversale</name>
    <dbReference type="NCBI Taxonomy" id="64571"/>
    <lineage>
        <taxon>Eukaryota</taxon>
        <taxon>Fungi</taxon>
        <taxon>Fungi incertae sedis</taxon>
        <taxon>Mucoromycota</taxon>
        <taxon>Mortierellomycotina</taxon>
        <taxon>Mortierellomycetes</taxon>
        <taxon>Mortierellales</taxon>
        <taxon>Mortierellaceae</taxon>
        <taxon>Lobosporangium</taxon>
    </lineage>
</organism>
<dbReference type="EMBL" id="MCFF01000001">
    <property type="protein sequence ID" value="ORZ29020.1"/>
    <property type="molecule type" value="Genomic_DNA"/>
</dbReference>